<organism evidence="14 15">
    <name type="scientific">Trichocoleus desertorum GB2-A4</name>
    <dbReference type="NCBI Taxonomy" id="2933944"/>
    <lineage>
        <taxon>Bacteria</taxon>
        <taxon>Bacillati</taxon>
        <taxon>Cyanobacteriota</taxon>
        <taxon>Cyanophyceae</taxon>
        <taxon>Leptolyngbyales</taxon>
        <taxon>Trichocoleusaceae</taxon>
        <taxon>Trichocoleus</taxon>
    </lineage>
</organism>
<keyword evidence="15" id="KW-1185">Reference proteome</keyword>
<dbReference type="InterPro" id="IPR003594">
    <property type="entry name" value="HATPase_dom"/>
</dbReference>
<dbReference type="Gene3D" id="1.10.287.130">
    <property type="match status" value="1"/>
</dbReference>
<dbReference type="Pfam" id="PF00072">
    <property type="entry name" value="Response_reg"/>
    <property type="match status" value="2"/>
</dbReference>
<protein>
    <recommendedName>
        <fullName evidence="2">histidine kinase</fullName>
        <ecNumber evidence="2">2.7.13.3</ecNumber>
    </recommendedName>
</protein>
<reference evidence="14 15" key="1">
    <citation type="submission" date="2022-04" db="EMBL/GenBank/DDBJ databases">
        <title>Positive selection, recombination, and allopatry shape intraspecific diversity of widespread and dominant cyanobacteria.</title>
        <authorList>
            <person name="Wei J."/>
            <person name="Shu W."/>
            <person name="Hu C."/>
        </authorList>
    </citation>
    <scope>NUCLEOTIDE SEQUENCE [LARGE SCALE GENOMIC DNA]</scope>
    <source>
        <strain evidence="14 15">GB2-A4</strain>
    </source>
</reference>
<feature type="domain" description="PAS" evidence="12">
    <location>
        <begin position="147"/>
        <end position="219"/>
    </location>
</feature>
<keyword evidence="7" id="KW-0067">ATP-binding</keyword>
<evidence type="ECO:0000256" key="3">
    <source>
        <dbReference type="ARBA" id="ARBA00022553"/>
    </source>
</evidence>
<dbReference type="Pfam" id="PF08448">
    <property type="entry name" value="PAS_4"/>
    <property type="match status" value="1"/>
</dbReference>
<dbReference type="SUPFAM" id="SSF47384">
    <property type="entry name" value="Homodimeric domain of signal transducing histidine kinase"/>
    <property type="match status" value="1"/>
</dbReference>
<dbReference type="SMART" id="SM00388">
    <property type="entry name" value="HisKA"/>
    <property type="match status" value="1"/>
</dbReference>
<dbReference type="Gene3D" id="2.10.70.100">
    <property type="match status" value="1"/>
</dbReference>
<evidence type="ECO:0000256" key="1">
    <source>
        <dbReference type="ARBA" id="ARBA00000085"/>
    </source>
</evidence>
<dbReference type="PANTHER" id="PTHR43065">
    <property type="entry name" value="SENSOR HISTIDINE KINASE"/>
    <property type="match status" value="1"/>
</dbReference>
<dbReference type="InterPro" id="IPR035965">
    <property type="entry name" value="PAS-like_dom_sf"/>
</dbReference>
<evidence type="ECO:0000256" key="5">
    <source>
        <dbReference type="ARBA" id="ARBA00022741"/>
    </source>
</evidence>
<feature type="domain" description="PAC" evidence="13">
    <location>
        <begin position="341"/>
        <end position="395"/>
    </location>
</feature>
<evidence type="ECO:0000256" key="6">
    <source>
        <dbReference type="ARBA" id="ARBA00022777"/>
    </source>
</evidence>
<dbReference type="SUPFAM" id="SSF52172">
    <property type="entry name" value="CheY-like"/>
    <property type="match status" value="2"/>
</dbReference>
<evidence type="ECO:0000259" key="13">
    <source>
        <dbReference type="PROSITE" id="PS50113"/>
    </source>
</evidence>
<dbReference type="EC" id="2.7.13.3" evidence="2"/>
<dbReference type="InterPro" id="IPR036097">
    <property type="entry name" value="HisK_dim/P_sf"/>
</dbReference>
<feature type="domain" description="PAC" evidence="13">
    <location>
        <begin position="222"/>
        <end position="274"/>
    </location>
</feature>
<dbReference type="EMBL" id="JAMPKM010000005">
    <property type="protein sequence ID" value="MEP0817547.1"/>
    <property type="molecule type" value="Genomic_DNA"/>
</dbReference>
<dbReference type="SMART" id="SM00091">
    <property type="entry name" value="PAS"/>
    <property type="match status" value="2"/>
</dbReference>
<dbReference type="PROSITE" id="PS50109">
    <property type="entry name" value="HIS_KIN"/>
    <property type="match status" value="1"/>
</dbReference>
<dbReference type="NCBIfam" id="TIGR00229">
    <property type="entry name" value="sensory_box"/>
    <property type="match status" value="2"/>
</dbReference>
<accession>A0ABV0J6Z0</accession>
<evidence type="ECO:0000256" key="2">
    <source>
        <dbReference type="ARBA" id="ARBA00012438"/>
    </source>
</evidence>
<gene>
    <name evidence="14" type="ORF">NC998_10610</name>
</gene>
<dbReference type="Pfam" id="PF08447">
    <property type="entry name" value="PAS_3"/>
    <property type="match status" value="1"/>
</dbReference>
<dbReference type="InterPro" id="IPR000014">
    <property type="entry name" value="PAS"/>
</dbReference>
<dbReference type="Gene3D" id="3.30.565.10">
    <property type="entry name" value="Histidine kinase-like ATPase, C-terminal domain"/>
    <property type="match status" value="1"/>
</dbReference>
<feature type="domain" description="Response regulatory" evidence="11">
    <location>
        <begin position="12"/>
        <end position="128"/>
    </location>
</feature>
<feature type="modified residue" description="4-aspartylphosphate" evidence="9">
    <location>
        <position position="702"/>
    </location>
</feature>
<dbReference type="SMART" id="SM00086">
    <property type="entry name" value="PAC"/>
    <property type="match status" value="2"/>
</dbReference>
<comment type="caution">
    <text evidence="14">The sequence shown here is derived from an EMBL/GenBank/DDBJ whole genome shotgun (WGS) entry which is preliminary data.</text>
</comment>
<sequence length="771" mass="85031">MTSVFPFSDSPLVLLIDDDRSMRLLLAQAIKQEGYQVVEAKDGKEGLALYQQVHPDIILMDALMPIMDGFACCAQLRTLPGGDRVPVLMITCLDDPASVDQAFVAGATDYVTKPIHWAVLRQRVRRLLETNRTTTELQQQTERARRSEDQLRLALEAAHMGTWNWDMSSGQVIMSATTAYNLGLAPTVLSRSSEDLLAMVHPEDVAVVSQATEAAIASGTSLDIELRVKWPDGSIHWVAAKGQGDYDANGQIIRMLGVTMDITERKQAEQKIREQAALLNVTTDAIVVQGLDSQIVFWNQGAERLYGWLASEVIGKNVNEFLPQAALPRFLQDLTWLQEHREWQGALNHVTKAGKAIVVASRWTLVQEESGQPKSILMVNTDITEQKKLEAQFLRSQRLESVGTLASGIAHDLNNSLAPILMSVQLLEKKVQDPQSRTLLSILESNTRRSADLVKQVLSFARGLEGEHTLLQIKHLLVEIEQMVKQTFPRSITIATELLPPDLWVILGDATQLHQVLMNLCVNARDAMPEGGTLSLAAENLWIDENYARMYLDAKVGPYVVLTVADTGMGISPSNLDKIFEPFFTTKEIGKGTGLGLSTVIGIVKGHGGFVTVHSQVERGTAFKVYLPAKATTLERQAEVQHHLPKGHGELILVVDDEEPIRETTRISLEAYGYSVMTANDGIEAIAVYAQHQQEVSAVLIDMMMPSMDGPMTIRMLQKLDPEVKIIAVSGLVSGYEVGENNSIGVQTFLPKPYTAEELLKNLQTILNGKA</sequence>
<keyword evidence="6" id="KW-0418">Kinase</keyword>
<dbReference type="InterPro" id="IPR003661">
    <property type="entry name" value="HisK_dim/P_dom"/>
</dbReference>
<dbReference type="SMART" id="SM00448">
    <property type="entry name" value="REC"/>
    <property type="match status" value="2"/>
</dbReference>
<dbReference type="InterPro" id="IPR004358">
    <property type="entry name" value="Sig_transdc_His_kin-like_C"/>
</dbReference>
<dbReference type="SMART" id="SM00387">
    <property type="entry name" value="HATPase_c"/>
    <property type="match status" value="1"/>
</dbReference>
<dbReference type="Proteomes" id="UP001464891">
    <property type="component" value="Unassembled WGS sequence"/>
</dbReference>
<evidence type="ECO:0000313" key="15">
    <source>
        <dbReference type="Proteomes" id="UP001464891"/>
    </source>
</evidence>
<dbReference type="InterPro" id="IPR013656">
    <property type="entry name" value="PAS_4"/>
</dbReference>
<dbReference type="SUPFAM" id="SSF55874">
    <property type="entry name" value="ATPase domain of HSP90 chaperone/DNA topoisomerase II/histidine kinase"/>
    <property type="match status" value="1"/>
</dbReference>
<proteinExistence type="predicted"/>
<dbReference type="InterPro" id="IPR036890">
    <property type="entry name" value="HATPase_C_sf"/>
</dbReference>
<dbReference type="InterPro" id="IPR011006">
    <property type="entry name" value="CheY-like_superfamily"/>
</dbReference>
<evidence type="ECO:0000256" key="4">
    <source>
        <dbReference type="ARBA" id="ARBA00022679"/>
    </source>
</evidence>
<evidence type="ECO:0000259" key="12">
    <source>
        <dbReference type="PROSITE" id="PS50112"/>
    </source>
</evidence>
<keyword evidence="4" id="KW-0808">Transferase</keyword>
<feature type="domain" description="Response regulatory" evidence="11">
    <location>
        <begin position="651"/>
        <end position="767"/>
    </location>
</feature>
<feature type="modified residue" description="4-aspartylphosphate" evidence="9">
    <location>
        <position position="61"/>
    </location>
</feature>
<dbReference type="Pfam" id="PF00512">
    <property type="entry name" value="HisKA"/>
    <property type="match status" value="1"/>
</dbReference>
<dbReference type="CDD" id="cd00082">
    <property type="entry name" value="HisKA"/>
    <property type="match status" value="1"/>
</dbReference>
<dbReference type="InterPro" id="IPR001610">
    <property type="entry name" value="PAC"/>
</dbReference>
<comment type="catalytic activity">
    <reaction evidence="1">
        <text>ATP + protein L-histidine = ADP + protein N-phospho-L-histidine.</text>
        <dbReference type="EC" id="2.7.13.3"/>
    </reaction>
</comment>
<feature type="domain" description="Histidine kinase" evidence="10">
    <location>
        <begin position="408"/>
        <end position="631"/>
    </location>
</feature>
<evidence type="ECO:0000313" key="14">
    <source>
        <dbReference type="EMBL" id="MEP0817547.1"/>
    </source>
</evidence>
<dbReference type="PROSITE" id="PS50112">
    <property type="entry name" value="PAS"/>
    <property type="match status" value="2"/>
</dbReference>
<evidence type="ECO:0000256" key="8">
    <source>
        <dbReference type="ARBA" id="ARBA00023012"/>
    </source>
</evidence>
<dbReference type="PRINTS" id="PR00344">
    <property type="entry name" value="BCTRLSENSOR"/>
</dbReference>
<dbReference type="SUPFAM" id="SSF55785">
    <property type="entry name" value="PYP-like sensor domain (PAS domain)"/>
    <property type="match status" value="2"/>
</dbReference>
<dbReference type="CDD" id="cd00130">
    <property type="entry name" value="PAS"/>
    <property type="match status" value="2"/>
</dbReference>
<keyword evidence="3 9" id="KW-0597">Phosphoprotein</keyword>
<dbReference type="PROSITE" id="PS50110">
    <property type="entry name" value="RESPONSE_REGULATORY"/>
    <property type="match status" value="2"/>
</dbReference>
<evidence type="ECO:0000256" key="7">
    <source>
        <dbReference type="ARBA" id="ARBA00022840"/>
    </source>
</evidence>
<keyword evidence="8" id="KW-0902">Two-component regulatory system</keyword>
<dbReference type="RefSeq" id="WP_190435695.1">
    <property type="nucleotide sequence ID" value="NZ_JAMPKM010000005.1"/>
</dbReference>
<keyword evidence="5" id="KW-0547">Nucleotide-binding</keyword>
<dbReference type="InterPro" id="IPR013655">
    <property type="entry name" value="PAS_fold_3"/>
</dbReference>
<evidence type="ECO:0000256" key="9">
    <source>
        <dbReference type="PROSITE-ProRule" id="PRU00169"/>
    </source>
</evidence>
<dbReference type="PANTHER" id="PTHR43065:SF46">
    <property type="entry name" value="C4-DICARBOXYLATE TRANSPORT SENSOR PROTEIN DCTB"/>
    <property type="match status" value="1"/>
</dbReference>
<dbReference type="Gene3D" id="3.30.450.20">
    <property type="entry name" value="PAS domain"/>
    <property type="match status" value="2"/>
</dbReference>
<feature type="domain" description="PAS" evidence="12">
    <location>
        <begin position="271"/>
        <end position="322"/>
    </location>
</feature>
<dbReference type="Pfam" id="PF02518">
    <property type="entry name" value="HATPase_c"/>
    <property type="match status" value="1"/>
</dbReference>
<evidence type="ECO:0000259" key="10">
    <source>
        <dbReference type="PROSITE" id="PS50109"/>
    </source>
</evidence>
<dbReference type="InterPro" id="IPR005467">
    <property type="entry name" value="His_kinase_dom"/>
</dbReference>
<dbReference type="PROSITE" id="PS50113">
    <property type="entry name" value="PAC"/>
    <property type="match status" value="2"/>
</dbReference>
<dbReference type="InterPro" id="IPR001789">
    <property type="entry name" value="Sig_transdc_resp-reg_receiver"/>
</dbReference>
<evidence type="ECO:0000259" key="11">
    <source>
        <dbReference type="PROSITE" id="PS50110"/>
    </source>
</evidence>
<dbReference type="InterPro" id="IPR000700">
    <property type="entry name" value="PAS-assoc_C"/>
</dbReference>
<dbReference type="Gene3D" id="3.40.50.2300">
    <property type="match status" value="2"/>
</dbReference>
<name>A0ABV0J6Z0_9CYAN</name>